<dbReference type="PANTHER" id="PTHR35737">
    <property type="entry name" value="CRYPTIC LOCI REGULATOR"/>
    <property type="match status" value="1"/>
</dbReference>
<name>A0A1R3G7K8_COCAP</name>
<proteinExistence type="predicted"/>
<protein>
    <submittedName>
        <fullName evidence="3">Uncharacterized protein</fullName>
    </submittedName>
</protein>
<evidence type="ECO:0000256" key="2">
    <source>
        <dbReference type="SAM" id="MobiDB-lite"/>
    </source>
</evidence>
<reference evidence="3 4" key="1">
    <citation type="submission" date="2013-09" db="EMBL/GenBank/DDBJ databases">
        <title>Corchorus capsularis genome sequencing.</title>
        <authorList>
            <person name="Alam M."/>
            <person name="Haque M.S."/>
            <person name="Islam M.S."/>
            <person name="Emdad E.M."/>
            <person name="Islam M.M."/>
            <person name="Ahmed B."/>
            <person name="Halim A."/>
            <person name="Hossen Q.M.M."/>
            <person name="Hossain M.Z."/>
            <person name="Ahmed R."/>
            <person name="Khan M.M."/>
            <person name="Islam R."/>
            <person name="Rashid M.M."/>
            <person name="Khan S.A."/>
            <person name="Rahman M.S."/>
            <person name="Alam M."/>
        </authorList>
    </citation>
    <scope>NUCLEOTIDE SEQUENCE [LARGE SCALE GENOMIC DNA]</scope>
    <source>
        <strain evidence="4">cv. CVL-1</strain>
        <tissue evidence="3">Whole seedling</tissue>
    </source>
</reference>
<evidence type="ECO:0000313" key="4">
    <source>
        <dbReference type="Proteomes" id="UP000188268"/>
    </source>
</evidence>
<feature type="coiled-coil region" evidence="1">
    <location>
        <begin position="59"/>
        <end position="89"/>
    </location>
</feature>
<sequence length="192" mass="22497">MDLPSSSQTATATDADEWELCNDDGFIYKRQKRHRVISESAPLQVDPEEEEKRRSEWKRNCLLRVKEKYKKEIEEWERLSNSLKAMQEKALGFQIQQQERRKLMETEDRERTSSFSGPENKDKDNKENASGSLVDELLLQAESQEIIIRDVSNLCDIAETMCNAQEERLKQSYFDLPIWASPRDLMTSLCDE</sequence>
<dbReference type="EMBL" id="AWWV01015039">
    <property type="protein sequence ID" value="OMO54079.1"/>
    <property type="molecule type" value="Genomic_DNA"/>
</dbReference>
<dbReference type="PANTHER" id="PTHR35737:SF1">
    <property type="entry name" value="CRYPTIC LOCI REGULATOR"/>
    <property type="match status" value="1"/>
</dbReference>
<dbReference type="OMA" id="LPIWGSP"/>
<feature type="region of interest" description="Disordered" evidence="2">
    <location>
        <begin position="95"/>
        <end position="129"/>
    </location>
</feature>
<keyword evidence="1" id="KW-0175">Coiled coil</keyword>
<dbReference type="Gramene" id="OMO54079">
    <property type="protein sequence ID" value="OMO54079"/>
    <property type="gene ID" value="CCACVL1_28079"/>
</dbReference>
<feature type="compositionally biased region" description="Basic and acidic residues" evidence="2">
    <location>
        <begin position="98"/>
        <end position="112"/>
    </location>
</feature>
<accession>A0A1R3G7K8</accession>
<evidence type="ECO:0000313" key="3">
    <source>
        <dbReference type="EMBL" id="OMO54079.1"/>
    </source>
</evidence>
<keyword evidence="4" id="KW-1185">Reference proteome</keyword>
<dbReference type="OrthoDB" id="1930051at2759"/>
<comment type="caution">
    <text evidence="3">The sequence shown here is derived from an EMBL/GenBank/DDBJ whole genome shotgun (WGS) entry which is preliminary data.</text>
</comment>
<dbReference type="Proteomes" id="UP000188268">
    <property type="component" value="Unassembled WGS sequence"/>
</dbReference>
<organism evidence="3 4">
    <name type="scientific">Corchorus capsularis</name>
    <name type="common">Jute</name>
    <dbReference type="NCBI Taxonomy" id="210143"/>
    <lineage>
        <taxon>Eukaryota</taxon>
        <taxon>Viridiplantae</taxon>
        <taxon>Streptophyta</taxon>
        <taxon>Embryophyta</taxon>
        <taxon>Tracheophyta</taxon>
        <taxon>Spermatophyta</taxon>
        <taxon>Magnoliopsida</taxon>
        <taxon>eudicotyledons</taxon>
        <taxon>Gunneridae</taxon>
        <taxon>Pentapetalae</taxon>
        <taxon>rosids</taxon>
        <taxon>malvids</taxon>
        <taxon>Malvales</taxon>
        <taxon>Malvaceae</taxon>
        <taxon>Grewioideae</taxon>
        <taxon>Apeibeae</taxon>
        <taxon>Corchorus</taxon>
    </lineage>
</organism>
<gene>
    <name evidence="3" type="ORF">CCACVL1_28079</name>
</gene>
<dbReference type="AlphaFoldDB" id="A0A1R3G7K8"/>
<dbReference type="STRING" id="210143.A0A1R3G7K8"/>
<evidence type="ECO:0000256" key="1">
    <source>
        <dbReference type="SAM" id="Coils"/>
    </source>
</evidence>